<dbReference type="Pfam" id="PF03824">
    <property type="entry name" value="NicO"/>
    <property type="match status" value="1"/>
</dbReference>
<evidence type="ECO:0000256" key="4">
    <source>
        <dbReference type="ARBA" id="ARBA00022448"/>
    </source>
</evidence>
<protein>
    <recommendedName>
        <fullName evidence="13">Nickel/cobalt efflux system</fullName>
    </recommendedName>
</protein>
<keyword evidence="6" id="KW-0533">Nickel</keyword>
<evidence type="ECO:0000256" key="12">
    <source>
        <dbReference type="ARBA" id="ARBA00023285"/>
    </source>
</evidence>
<comment type="similarity">
    <text evidence="13">Belongs to the NiCoT transporter (TC 2.A.52) family.</text>
</comment>
<evidence type="ECO:0000256" key="6">
    <source>
        <dbReference type="ARBA" id="ARBA00022596"/>
    </source>
</evidence>
<dbReference type="GO" id="GO:0010045">
    <property type="term" value="P:response to nickel cation"/>
    <property type="evidence" value="ECO:0007669"/>
    <property type="project" value="TreeGrafter"/>
</dbReference>
<feature type="transmembrane region" description="Helical" evidence="13">
    <location>
        <begin position="141"/>
        <end position="160"/>
    </location>
</feature>
<evidence type="ECO:0000313" key="14">
    <source>
        <dbReference type="EMBL" id="KIL99924.1"/>
    </source>
</evidence>
<evidence type="ECO:0000256" key="5">
    <source>
        <dbReference type="ARBA" id="ARBA00022475"/>
    </source>
</evidence>
<keyword evidence="15" id="KW-1185">Reference proteome</keyword>
<feature type="transmembrane region" description="Helical" evidence="13">
    <location>
        <begin position="279"/>
        <end position="300"/>
    </location>
</feature>
<dbReference type="GO" id="GO:0005886">
    <property type="term" value="C:plasma membrane"/>
    <property type="evidence" value="ECO:0007669"/>
    <property type="project" value="UniProtKB-SubCell"/>
</dbReference>
<gene>
    <name evidence="14" type="ORF">CCC_02713</name>
</gene>
<sequence length="307" mass="31551">MWLMLPGSAWAALVPGGGSPTPGTDLPEPLRSIAAWGFALQRQLTGQLREQLAVMKETGSWEPAAAIILAAFLYGVFHAVGPGHGKVVIGGWFATRRARITHGLAASLIAAMVQAGSAIAAVGLLAGLLSLAPRDITAGAAWLELGSFAMIAVIGALMTWRTLTGRGCGHDHGHHHHEGECCGHHDHHDHHHAHEKTERNALFTMAAAVGFRPCSGAILVLLFCFANGMILIGVLATLAMGIGVAVTVAGIGLGALGLNRLVEKGMGNSSLAGRLRTGMALAGSLSITILGLVMLIGALVNGPTPTG</sequence>
<evidence type="ECO:0000256" key="8">
    <source>
        <dbReference type="ARBA" id="ARBA00022989"/>
    </source>
</evidence>
<dbReference type="Proteomes" id="UP000031971">
    <property type="component" value="Unassembled WGS sequence"/>
</dbReference>
<organism evidence="14 15">
    <name type="scientific">Paramagnetospirillum magnetotacticum MS-1</name>
    <dbReference type="NCBI Taxonomy" id="272627"/>
    <lineage>
        <taxon>Bacteria</taxon>
        <taxon>Pseudomonadati</taxon>
        <taxon>Pseudomonadota</taxon>
        <taxon>Alphaproteobacteria</taxon>
        <taxon>Rhodospirillales</taxon>
        <taxon>Magnetospirillaceae</taxon>
        <taxon>Paramagnetospirillum</taxon>
    </lineage>
</organism>
<keyword evidence="10" id="KW-0921">Nickel transport</keyword>
<dbReference type="AlphaFoldDB" id="A0A0C2YJG9"/>
<dbReference type="InterPro" id="IPR011541">
    <property type="entry name" value="Ni/Co_transpt_high_affinity"/>
</dbReference>
<name>A0A0C2YJG9_PARME</name>
<feature type="transmembrane region" description="Helical" evidence="13">
    <location>
        <begin position="104"/>
        <end position="129"/>
    </location>
</feature>
<keyword evidence="8 13" id="KW-1133">Transmembrane helix</keyword>
<comment type="function">
    <text evidence="1">Efflux system for nickel and cobalt.</text>
</comment>
<keyword evidence="3" id="KW-0171">Cobalt transport</keyword>
<dbReference type="PANTHER" id="PTHR40659">
    <property type="entry name" value="NICKEL/COBALT EFFLUX SYSTEM RCNA"/>
    <property type="match status" value="1"/>
</dbReference>
<evidence type="ECO:0000256" key="7">
    <source>
        <dbReference type="ARBA" id="ARBA00022692"/>
    </source>
</evidence>
<comment type="caution">
    <text evidence="14">The sequence shown here is derived from an EMBL/GenBank/DDBJ whole genome shotgun (WGS) entry which is preliminary data.</text>
</comment>
<evidence type="ECO:0000256" key="1">
    <source>
        <dbReference type="ARBA" id="ARBA00002510"/>
    </source>
</evidence>
<dbReference type="InterPro" id="IPR051224">
    <property type="entry name" value="NiCoT_RcnA"/>
</dbReference>
<reference evidence="14 15" key="1">
    <citation type="submission" date="2015-01" db="EMBL/GenBank/DDBJ databases">
        <title>Genome Sequence of Magnetospirillum magnetotacticum Strain MS-1.</title>
        <authorList>
            <person name="Marinov G.K."/>
            <person name="Smalley M.D."/>
            <person name="DeSalvo G."/>
        </authorList>
    </citation>
    <scope>NUCLEOTIDE SEQUENCE [LARGE SCALE GENOMIC DNA]</scope>
    <source>
        <strain evidence="14 15">MS-1</strain>
    </source>
</reference>
<keyword evidence="12" id="KW-0170">Cobalt</keyword>
<proteinExistence type="inferred from homology"/>
<dbReference type="GO" id="GO:0006824">
    <property type="term" value="P:cobalt ion transport"/>
    <property type="evidence" value="ECO:0007669"/>
    <property type="project" value="UniProtKB-KW"/>
</dbReference>
<feature type="transmembrane region" description="Helical" evidence="13">
    <location>
        <begin position="201"/>
        <end position="223"/>
    </location>
</feature>
<dbReference type="GO" id="GO:0032025">
    <property type="term" value="P:response to cobalt ion"/>
    <property type="evidence" value="ECO:0007669"/>
    <property type="project" value="TreeGrafter"/>
</dbReference>
<evidence type="ECO:0000256" key="10">
    <source>
        <dbReference type="ARBA" id="ARBA00023112"/>
    </source>
</evidence>
<dbReference type="PANTHER" id="PTHR40659:SF1">
    <property type="entry name" value="NICKEL_COBALT EFFLUX SYSTEM RCNA"/>
    <property type="match status" value="1"/>
</dbReference>
<dbReference type="GO" id="GO:0015099">
    <property type="term" value="F:nickel cation transmembrane transporter activity"/>
    <property type="evidence" value="ECO:0007669"/>
    <property type="project" value="UniProtKB-UniRule"/>
</dbReference>
<evidence type="ECO:0000256" key="13">
    <source>
        <dbReference type="RuleBase" id="RU362101"/>
    </source>
</evidence>
<evidence type="ECO:0000256" key="9">
    <source>
        <dbReference type="ARBA" id="ARBA00023065"/>
    </source>
</evidence>
<dbReference type="STRING" id="272627.CCC_02713"/>
<dbReference type="GO" id="GO:0046583">
    <property type="term" value="F:monoatomic cation efflux transmembrane transporter activity"/>
    <property type="evidence" value="ECO:0007669"/>
    <property type="project" value="TreeGrafter"/>
</dbReference>
<comment type="subcellular location">
    <subcellularLocation>
        <location evidence="2 13">Cell membrane</location>
        <topology evidence="2 13">Multi-pass membrane protein</topology>
    </subcellularLocation>
</comment>
<keyword evidence="7 13" id="KW-0812">Transmembrane</keyword>
<keyword evidence="9" id="KW-0406">Ion transport</keyword>
<evidence type="ECO:0000256" key="3">
    <source>
        <dbReference type="ARBA" id="ARBA00022426"/>
    </source>
</evidence>
<keyword evidence="4 13" id="KW-0813">Transport</keyword>
<feature type="transmembrane region" description="Helical" evidence="13">
    <location>
        <begin position="229"/>
        <end position="258"/>
    </location>
</feature>
<accession>A0A0C2YJG9</accession>
<keyword evidence="5" id="KW-1003">Cell membrane</keyword>
<dbReference type="EMBL" id="JXSL01000020">
    <property type="protein sequence ID" value="KIL99924.1"/>
    <property type="molecule type" value="Genomic_DNA"/>
</dbReference>
<evidence type="ECO:0000313" key="15">
    <source>
        <dbReference type="Proteomes" id="UP000031971"/>
    </source>
</evidence>
<evidence type="ECO:0000256" key="11">
    <source>
        <dbReference type="ARBA" id="ARBA00023136"/>
    </source>
</evidence>
<keyword evidence="11 13" id="KW-0472">Membrane</keyword>
<feature type="transmembrane region" description="Helical" evidence="13">
    <location>
        <begin position="64"/>
        <end position="83"/>
    </location>
</feature>
<evidence type="ECO:0000256" key="2">
    <source>
        <dbReference type="ARBA" id="ARBA00004651"/>
    </source>
</evidence>